<evidence type="ECO:0000313" key="3">
    <source>
        <dbReference type="Proteomes" id="UP000509667"/>
    </source>
</evidence>
<dbReference type="Pfam" id="PF01850">
    <property type="entry name" value="PIN"/>
    <property type="match status" value="1"/>
</dbReference>
<protein>
    <submittedName>
        <fullName evidence="2">PIN domain-containing protein</fullName>
    </submittedName>
</protein>
<organism evidence="2 3">
    <name type="scientific">Halosimplex rubrum</name>
    <dbReference type="NCBI Taxonomy" id="869889"/>
    <lineage>
        <taxon>Archaea</taxon>
        <taxon>Methanobacteriati</taxon>
        <taxon>Methanobacteriota</taxon>
        <taxon>Stenosarchaea group</taxon>
        <taxon>Halobacteria</taxon>
        <taxon>Halobacteriales</taxon>
        <taxon>Haloarculaceae</taxon>
        <taxon>Halosimplex</taxon>
    </lineage>
</organism>
<accession>A0A7D5P4E4</accession>
<dbReference type="EMBL" id="CP058910">
    <property type="protein sequence ID" value="QLH77285.1"/>
    <property type="molecule type" value="Genomic_DNA"/>
</dbReference>
<keyword evidence="3" id="KW-1185">Reference proteome</keyword>
<dbReference type="KEGG" id="hrr:HZS55_08260"/>
<feature type="domain" description="PIN" evidence="1">
    <location>
        <begin position="2"/>
        <end position="87"/>
    </location>
</feature>
<dbReference type="PANTHER" id="PTHR42188:SF1">
    <property type="entry name" value="23S RRNA-SPECIFIC ENDONUCLEASE VAPC20"/>
    <property type="match status" value="1"/>
</dbReference>
<dbReference type="GO" id="GO:0016075">
    <property type="term" value="P:rRNA catabolic process"/>
    <property type="evidence" value="ECO:0007669"/>
    <property type="project" value="TreeGrafter"/>
</dbReference>
<sequence>MTTHVLSEFATLALRYAGPAAAARAVERVRDSGLFTVVHPDPTAFDEACRALERYDDQRITLVDHLTGVLADRRDVARVFTFDSDFGTLGFTAIPSDTDDAGVDE</sequence>
<dbReference type="Proteomes" id="UP000509667">
    <property type="component" value="Chromosome"/>
</dbReference>
<dbReference type="InterPro" id="IPR029060">
    <property type="entry name" value="PIN-like_dom_sf"/>
</dbReference>
<dbReference type="GO" id="GO:0004521">
    <property type="term" value="F:RNA endonuclease activity"/>
    <property type="evidence" value="ECO:0007669"/>
    <property type="project" value="InterPro"/>
</dbReference>
<dbReference type="AlphaFoldDB" id="A0A7D5P4E4"/>
<dbReference type="RefSeq" id="WP_179911214.1">
    <property type="nucleotide sequence ID" value="NZ_CP058910.1"/>
</dbReference>
<evidence type="ECO:0000313" key="2">
    <source>
        <dbReference type="EMBL" id="QLH77285.1"/>
    </source>
</evidence>
<proteinExistence type="predicted"/>
<dbReference type="InterPro" id="IPR039018">
    <property type="entry name" value="VapC20-like"/>
</dbReference>
<dbReference type="GeneID" id="56077849"/>
<gene>
    <name evidence="2" type="ORF">HZS55_08260</name>
</gene>
<dbReference type="InterPro" id="IPR002716">
    <property type="entry name" value="PIN_dom"/>
</dbReference>
<dbReference type="OrthoDB" id="198094at2157"/>
<dbReference type="PANTHER" id="PTHR42188">
    <property type="entry name" value="23S RRNA-SPECIFIC ENDONUCLEASE VAPC20"/>
    <property type="match status" value="1"/>
</dbReference>
<name>A0A7D5P4E4_9EURY</name>
<dbReference type="Gene3D" id="3.40.50.1010">
    <property type="entry name" value="5'-nuclease"/>
    <property type="match status" value="1"/>
</dbReference>
<evidence type="ECO:0000259" key="1">
    <source>
        <dbReference type="Pfam" id="PF01850"/>
    </source>
</evidence>
<reference evidence="2 3" key="1">
    <citation type="submission" date="2020-07" db="EMBL/GenBank/DDBJ databases">
        <title>Halosimplex pelagicum sp. nov. and Halosimplex rubrum sp. nov., isolated from salted brown alga Laminaria, and emended description of the genus Halosimplex.</title>
        <authorList>
            <person name="Cui H."/>
        </authorList>
    </citation>
    <scope>NUCLEOTIDE SEQUENCE [LARGE SCALE GENOMIC DNA]</scope>
    <source>
        <strain evidence="2 3">R27</strain>
    </source>
</reference>
<dbReference type="SUPFAM" id="SSF88723">
    <property type="entry name" value="PIN domain-like"/>
    <property type="match status" value="1"/>
</dbReference>